<gene>
    <name evidence="1" type="ORF">TX73_025170</name>
</gene>
<dbReference type="Proteomes" id="UP000001426">
    <property type="component" value="Plasmid pRPA"/>
</dbReference>
<organism evidence="1 2">
    <name type="scientific">Rhodopseudomonas palustris (strain ATCC BAA-98 / CGA009)</name>
    <dbReference type="NCBI Taxonomy" id="258594"/>
    <lineage>
        <taxon>Bacteria</taxon>
        <taxon>Pseudomonadati</taxon>
        <taxon>Pseudomonadota</taxon>
        <taxon>Alphaproteobacteria</taxon>
        <taxon>Hyphomicrobiales</taxon>
        <taxon>Nitrobacteraceae</taxon>
        <taxon>Rhodopseudomonas</taxon>
    </lineage>
</organism>
<name>A0ACD5B3G7_RHOPA</name>
<reference evidence="1 2" key="1">
    <citation type="journal article" date="2004" name="Nat. Biotechnol.">
        <title>Complete genome sequence of the metabolically versatile photosynthetic bacterium Rhodopseudomonas palustris.</title>
        <authorList>
            <person name="Larimer F.W."/>
            <person name="Chain P."/>
            <person name="Hauser L."/>
            <person name="Lamerdin J."/>
            <person name="Malfatti S."/>
            <person name="Do L."/>
            <person name="Land M.L."/>
            <person name="Pelletier D.A."/>
            <person name="Beatty J.T."/>
            <person name="Lang A.S."/>
            <person name="Tabita F.R."/>
            <person name="Gibson J.L."/>
            <person name="Hanson T.E."/>
            <person name="Bobst C."/>
            <person name="Torres J.L."/>
            <person name="Peres C."/>
            <person name="Harrison F.H."/>
            <person name="Gibson J."/>
            <person name="Harwood C.S."/>
        </authorList>
    </citation>
    <scope>NUCLEOTIDE SEQUENCE [LARGE SCALE GENOMIC DNA]</scope>
    <source>
        <strain evidence="2">ATCC BAA-98 / CGA009</strain>
    </source>
</reference>
<keyword evidence="1" id="KW-0614">Plasmid</keyword>
<protein>
    <submittedName>
        <fullName evidence="1">Uncharacterized protein</fullName>
    </submittedName>
</protein>
<keyword evidence="2" id="KW-1185">Reference proteome</keyword>
<geneLocation type="plasmid" evidence="1 2">
    <name>pRPA</name>
</geneLocation>
<accession>A0ACD5B3G7</accession>
<proteinExistence type="predicted"/>
<dbReference type="EMBL" id="CP116811">
    <property type="protein sequence ID" value="WYV95935.1"/>
    <property type="molecule type" value="Genomic_DNA"/>
</dbReference>
<evidence type="ECO:0000313" key="2">
    <source>
        <dbReference type="Proteomes" id="UP000001426"/>
    </source>
</evidence>
<evidence type="ECO:0000313" key="1">
    <source>
        <dbReference type="EMBL" id="WYV95935.1"/>
    </source>
</evidence>
<sequence length="146" mass="14358">MAAGSTGYIQYNTGNSFDANSGLTWTNASSRLTATNISATALTVNGVAITGSNSGDRIVSTSANVVAGNGGTISFTTGGVSGTTYFGTTGVLVGPGISTTGMISTASIYAAGSVQIGGNGSEGCNAALDSGKMRRNPTTGHMQVCR</sequence>